<feature type="domain" description="Gfo/Idh/MocA-like oxidoreductase N-terminal" evidence="3">
    <location>
        <begin position="6"/>
        <end position="118"/>
    </location>
</feature>
<dbReference type="PANTHER" id="PTHR43818:SF11">
    <property type="entry name" value="BCDNA.GH03377"/>
    <property type="match status" value="1"/>
</dbReference>
<evidence type="ECO:0000313" key="6">
    <source>
        <dbReference type="Proteomes" id="UP000305471"/>
    </source>
</evidence>
<dbReference type="Gene3D" id="3.30.360.10">
    <property type="entry name" value="Dihydrodipicolinate Reductase, domain 2"/>
    <property type="match status" value="1"/>
</dbReference>
<keyword evidence="2" id="KW-0560">Oxidoreductase</keyword>
<gene>
    <name evidence="5" type="ORF">E5672_08305</name>
</gene>
<dbReference type="PANTHER" id="PTHR43818">
    <property type="entry name" value="BCDNA.GH03377"/>
    <property type="match status" value="1"/>
</dbReference>
<reference evidence="5 6" key="1">
    <citation type="submission" date="2019-04" db="EMBL/GenBank/DDBJ databases">
        <title>Alteromonas portus sp. nov., an alginate lyase-excreting marine bacterium.</title>
        <authorList>
            <person name="Huang H."/>
            <person name="Mo K."/>
            <person name="Bao S."/>
        </authorList>
    </citation>
    <scope>NUCLEOTIDE SEQUENCE [LARGE SCALE GENOMIC DNA]</scope>
    <source>
        <strain evidence="5 6">HB161718</strain>
    </source>
</reference>
<dbReference type="Proteomes" id="UP000305471">
    <property type="component" value="Unassembled WGS sequence"/>
</dbReference>
<dbReference type="OrthoDB" id="9781031at2"/>
<dbReference type="GO" id="GO:0016491">
    <property type="term" value="F:oxidoreductase activity"/>
    <property type="evidence" value="ECO:0007669"/>
    <property type="project" value="UniProtKB-KW"/>
</dbReference>
<keyword evidence="6" id="KW-1185">Reference proteome</keyword>
<dbReference type="SUPFAM" id="SSF51735">
    <property type="entry name" value="NAD(P)-binding Rossmann-fold domains"/>
    <property type="match status" value="1"/>
</dbReference>
<evidence type="ECO:0000313" key="5">
    <source>
        <dbReference type="EMBL" id="TKB03050.1"/>
    </source>
</evidence>
<evidence type="ECO:0000259" key="3">
    <source>
        <dbReference type="Pfam" id="PF01408"/>
    </source>
</evidence>
<dbReference type="EMBL" id="SWCO01000005">
    <property type="protein sequence ID" value="TKB03050.1"/>
    <property type="molecule type" value="Genomic_DNA"/>
</dbReference>
<comment type="caution">
    <text evidence="5">The sequence shown here is derived from an EMBL/GenBank/DDBJ whole genome shotgun (WGS) entry which is preliminary data.</text>
</comment>
<evidence type="ECO:0000259" key="4">
    <source>
        <dbReference type="Pfam" id="PF22725"/>
    </source>
</evidence>
<protein>
    <submittedName>
        <fullName evidence="5">Gfo/Idh/MocA family oxidoreductase</fullName>
    </submittedName>
</protein>
<dbReference type="GO" id="GO:0000166">
    <property type="term" value="F:nucleotide binding"/>
    <property type="evidence" value="ECO:0007669"/>
    <property type="project" value="InterPro"/>
</dbReference>
<dbReference type="SUPFAM" id="SSF55347">
    <property type="entry name" value="Glyceraldehyde-3-phosphate dehydrogenase-like, C-terminal domain"/>
    <property type="match status" value="1"/>
</dbReference>
<organism evidence="5 6">
    <name type="scientific">Alteromonas portus</name>
    <dbReference type="NCBI Taxonomy" id="2565549"/>
    <lineage>
        <taxon>Bacteria</taxon>
        <taxon>Pseudomonadati</taxon>
        <taxon>Pseudomonadota</taxon>
        <taxon>Gammaproteobacteria</taxon>
        <taxon>Alteromonadales</taxon>
        <taxon>Alteromonadaceae</taxon>
        <taxon>Alteromonas/Salinimonas group</taxon>
        <taxon>Alteromonas</taxon>
    </lineage>
</organism>
<keyword evidence="1" id="KW-0732">Signal</keyword>
<sequence>MNKPLTVLIQGTGFAGQGHAEAFRYAGAEVVGIVGRTESVVKEVAENLSIPYASTDWDHALETCKPDIVSIATPGGAHESAIISAIEKGCHVFSDKPLSTTGESASRLYQLAEQRGVKTAFAASFRYMPDVLFAKRLVAEGKIGEPLEAECISHFNLERNIPFGWSHRKEDGGGRLNNNFTHKLSIVTSILGEEILSIMGEVRDDLGKAPIVKGVHNFKKRRDFIPEDINDPSLEWGESNVEWSYTVLAQIKSESATKPVSVLFKHGGLHPRFNEDHVVIYGSKGAIYIRGHYASGPLYLYDQTTQQWNEQPLPNDIAENNPEGEGDTERNWRYLIRELVADIEGTRNVTYQTFKEGAQYQRLIDLIRQNDNWVDVKHLA</sequence>
<proteinExistence type="predicted"/>
<dbReference type="InterPro" id="IPR036291">
    <property type="entry name" value="NAD(P)-bd_dom_sf"/>
</dbReference>
<dbReference type="InterPro" id="IPR055170">
    <property type="entry name" value="GFO_IDH_MocA-like_dom"/>
</dbReference>
<dbReference type="InterPro" id="IPR000683">
    <property type="entry name" value="Gfo/Idh/MocA-like_OxRdtase_N"/>
</dbReference>
<name>A0A4U0ZIW6_9ALTE</name>
<evidence type="ECO:0000256" key="2">
    <source>
        <dbReference type="ARBA" id="ARBA00023002"/>
    </source>
</evidence>
<dbReference type="RefSeq" id="WP_136781777.1">
    <property type="nucleotide sequence ID" value="NZ_SWCO01000005.1"/>
</dbReference>
<dbReference type="Pfam" id="PF01408">
    <property type="entry name" value="GFO_IDH_MocA"/>
    <property type="match status" value="1"/>
</dbReference>
<accession>A0A4U0ZIW6</accession>
<dbReference type="Pfam" id="PF22725">
    <property type="entry name" value="GFO_IDH_MocA_C3"/>
    <property type="match status" value="1"/>
</dbReference>
<dbReference type="AlphaFoldDB" id="A0A4U0ZIW6"/>
<dbReference type="Gene3D" id="3.40.50.720">
    <property type="entry name" value="NAD(P)-binding Rossmann-like Domain"/>
    <property type="match status" value="1"/>
</dbReference>
<evidence type="ECO:0000256" key="1">
    <source>
        <dbReference type="ARBA" id="ARBA00022729"/>
    </source>
</evidence>
<feature type="domain" description="GFO/IDH/MocA-like oxidoreductase" evidence="4">
    <location>
        <begin position="133"/>
        <end position="287"/>
    </location>
</feature>
<dbReference type="InterPro" id="IPR050463">
    <property type="entry name" value="Gfo/Idh/MocA_oxidrdct_glycsds"/>
</dbReference>